<keyword evidence="1" id="KW-0472">Membrane</keyword>
<proteinExistence type="predicted"/>
<protein>
    <submittedName>
        <fullName evidence="2">Uncharacterized protein</fullName>
    </submittedName>
</protein>
<keyword evidence="1" id="KW-1133">Transmembrane helix</keyword>
<evidence type="ECO:0000256" key="1">
    <source>
        <dbReference type="SAM" id="Phobius"/>
    </source>
</evidence>
<sequence>MDNVMENKNRNKTTSIRWHKLLGRMLEELLTPLNITVLTDISVIITVAILCLTGFFCLSSMSYQMLPITIL</sequence>
<name>A0A1W1H4T2_9BACT</name>
<dbReference type="Proteomes" id="UP000191931">
    <property type="component" value="Unassembled WGS sequence"/>
</dbReference>
<evidence type="ECO:0000313" key="2">
    <source>
        <dbReference type="EMBL" id="SLM27493.1"/>
    </source>
</evidence>
<accession>A0A1W1H4T2</accession>
<dbReference type="EMBL" id="FWEV01000005">
    <property type="protein sequence ID" value="SLM27493.1"/>
    <property type="molecule type" value="Genomic_DNA"/>
</dbReference>
<evidence type="ECO:0000313" key="3">
    <source>
        <dbReference type="Proteomes" id="UP000191931"/>
    </source>
</evidence>
<dbReference type="STRING" id="1246637.MTBBW1_1020017"/>
<feature type="transmembrane region" description="Helical" evidence="1">
    <location>
        <begin position="35"/>
        <end position="58"/>
    </location>
</feature>
<keyword evidence="3" id="KW-1185">Reference proteome</keyword>
<organism evidence="2 3">
    <name type="scientific">Desulfamplus magnetovallimortis</name>
    <dbReference type="NCBI Taxonomy" id="1246637"/>
    <lineage>
        <taxon>Bacteria</taxon>
        <taxon>Pseudomonadati</taxon>
        <taxon>Thermodesulfobacteriota</taxon>
        <taxon>Desulfobacteria</taxon>
        <taxon>Desulfobacterales</taxon>
        <taxon>Desulfobacteraceae</taxon>
        <taxon>Desulfamplus</taxon>
    </lineage>
</organism>
<reference evidence="2 3" key="1">
    <citation type="submission" date="2017-03" db="EMBL/GenBank/DDBJ databases">
        <authorList>
            <person name="Afonso C.L."/>
            <person name="Miller P.J."/>
            <person name="Scott M.A."/>
            <person name="Spackman E."/>
            <person name="Goraichik I."/>
            <person name="Dimitrov K.M."/>
            <person name="Suarez D.L."/>
            <person name="Swayne D.E."/>
        </authorList>
    </citation>
    <scope>NUCLEOTIDE SEQUENCE [LARGE SCALE GENOMIC DNA]</scope>
    <source>
        <strain evidence="2">PRJEB14757</strain>
    </source>
</reference>
<dbReference type="AlphaFoldDB" id="A0A1W1H4T2"/>
<gene>
    <name evidence="2" type="ORF">MTBBW1_1020017</name>
</gene>
<keyword evidence="1" id="KW-0812">Transmembrane</keyword>